<evidence type="ECO:0000256" key="9">
    <source>
        <dbReference type="SAM" id="Phobius"/>
    </source>
</evidence>
<dbReference type="Proteomes" id="UP000095200">
    <property type="component" value="Unassembled WGS sequence"/>
</dbReference>
<dbReference type="OrthoDB" id="9806929at2"/>
<evidence type="ECO:0000256" key="5">
    <source>
        <dbReference type="ARBA" id="ARBA00022692"/>
    </source>
</evidence>
<keyword evidence="4" id="KW-1003">Cell membrane</keyword>
<dbReference type="PANTHER" id="PTHR30433:SF2">
    <property type="entry name" value="MOTILITY PROTEIN A"/>
    <property type="match status" value="1"/>
</dbReference>
<dbReference type="InterPro" id="IPR002898">
    <property type="entry name" value="MotA_ExbB_proton_chnl"/>
</dbReference>
<dbReference type="EMBL" id="BDFE01000008">
    <property type="protein sequence ID" value="GAU07973.1"/>
    <property type="molecule type" value="Genomic_DNA"/>
</dbReference>
<dbReference type="InterPro" id="IPR047055">
    <property type="entry name" value="MotA-like"/>
</dbReference>
<keyword evidence="11" id="KW-0282">Flagellum</keyword>
<evidence type="ECO:0000256" key="1">
    <source>
        <dbReference type="ARBA" id="ARBA00004651"/>
    </source>
</evidence>
<dbReference type="STRING" id="1592317.DPF_0672"/>
<dbReference type="GO" id="GO:0005886">
    <property type="term" value="C:plasma membrane"/>
    <property type="evidence" value="ECO:0007669"/>
    <property type="project" value="UniProtKB-SubCell"/>
</dbReference>
<dbReference type="RefSeq" id="WP_069857467.1">
    <property type="nucleotide sequence ID" value="NZ_BDFE01000008.1"/>
</dbReference>
<evidence type="ECO:0000256" key="7">
    <source>
        <dbReference type="ARBA" id="ARBA00022989"/>
    </source>
</evidence>
<dbReference type="PANTHER" id="PTHR30433">
    <property type="entry name" value="CHEMOTAXIS PROTEIN MOTA"/>
    <property type="match status" value="1"/>
</dbReference>
<keyword evidence="8 9" id="KW-0472">Membrane</keyword>
<evidence type="ECO:0000313" key="12">
    <source>
        <dbReference type="Proteomes" id="UP000095200"/>
    </source>
</evidence>
<dbReference type="GO" id="GO:0071978">
    <property type="term" value="P:bacterial-type flagellum-dependent swarming motility"/>
    <property type="evidence" value="ECO:0007669"/>
    <property type="project" value="InterPro"/>
</dbReference>
<dbReference type="GO" id="GO:0006935">
    <property type="term" value="P:chemotaxis"/>
    <property type="evidence" value="ECO:0007669"/>
    <property type="project" value="InterPro"/>
</dbReference>
<evidence type="ECO:0000256" key="4">
    <source>
        <dbReference type="ARBA" id="ARBA00022475"/>
    </source>
</evidence>
<organism evidence="11 12">
    <name type="scientific">Desulfoplanes formicivorans</name>
    <dbReference type="NCBI Taxonomy" id="1592317"/>
    <lineage>
        <taxon>Bacteria</taxon>
        <taxon>Pseudomonadati</taxon>
        <taxon>Thermodesulfobacteriota</taxon>
        <taxon>Desulfovibrionia</taxon>
        <taxon>Desulfovibrionales</taxon>
        <taxon>Desulfoplanaceae</taxon>
        <taxon>Desulfoplanes</taxon>
    </lineage>
</organism>
<proteinExistence type="inferred from homology"/>
<gene>
    <name evidence="11" type="ORF">DPF_0672</name>
</gene>
<comment type="similarity">
    <text evidence="2">Belongs to the MotA family.</text>
</comment>
<dbReference type="PROSITE" id="PS01307">
    <property type="entry name" value="MOTA"/>
    <property type="match status" value="1"/>
</dbReference>
<evidence type="ECO:0000256" key="3">
    <source>
        <dbReference type="ARBA" id="ARBA00022448"/>
    </source>
</evidence>
<keyword evidence="5 9" id="KW-0812">Transmembrane</keyword>
<evidence type="ECO:0000259" key="10">
    <source>
        <dbReference type="Pfam" id="PF01618"/>
    </source>
</evidence>
<sequence>MDIGTLLGIVACFGLIGTAMLLGGSLGAFIDVPSVCIVVGGTFAVTFIMYPMGTVFGAFRVMMKAFFAKTPNPLDLITRIVGLAELARKESLVALEKAEVPDPFLRKGVLMVADGTEEHLVRSILETEINFMKQRHRQGQGIFKSMGTMAPAFGMIGTLVGLVNMLQNLDDPSSIGPAMAVALLTTFYGAVLANVFFLPIATKLGERSSEDTLYMEIVVEGVIAILKGENPRIVNDKLEAYLAPVLRENDTP</sequence>
<keyword evidence="7 9" id="KW-1133">Transmembrane helix</keyword>
<dbReference type="AlphaFoldDB" id="A0A194AF64"/>
<keyword evidence="6" id="KW-0283">Flagellar rotation</keyword>
<keyword evidence="3" id="KW-0813">Transport</keyword>
<keyword evidence="11" id="KW-0966">Cell projection</keyword>
<evidence type="ECO:0000256" key="6">
    <source>
        <dbReference type="ARBA" id="ARBA00022779"/>
    </source>
</evidence>
<feature type="domain" description="MotA/TolQ/ExbB proton channel" evidence="10">
    <location>
        <begin position="99"/>
        <end position="216"/>
    </location>
</feature>
<reference evidence="12" key="1">
    <citation type="submission" date="2016-06" db="EMBL/GenBank/DDBJ databases">
        <title>Draft genome sequence of Desulfoplanes formicivorans strain Pf12B.</title>
        <authorList>
            <person name="Watanabe M."/>
            <person name="Kojima H."/>
            <person name="Fukui M."/>
        </authorList>
    </citation>
    <scope>NUCLEOTIDE SEQUENCE [LARGE SCALE GENOMIC DNA]</scope>
    <source>
        <strain evidence="12">Pf12B</strain>
    </source>
</reference>
<feature type="transmembrane region" description="Helical" evidence="9">
    <location>
        <begin position="142"/>
        <end position="163"/>
    </location>
</feature>
<feature type="transmembrane region" description="Helical" evidence="9">
    <location>
        <begin position="175"/>
        <end position="198"/>
    </location>
</feature>
<comment type="caution">
    <text evidence="11">The sequence shown here is derived from an EMBL/GenBank/DDBJ whole genome shotgun (WGS) entry which is preliminary data.</text>
</comment>
<feature type="transmembrane region" description="Helical" evidence="9">
    <location>
        <begin position="37"/>
        <end position="59"/>
    </location>
</feature>
<name>A0A194AF64_9BACT</name>
<dbReference type="Pfam" id="PF01618">
    <property type="entry name" value="MotA_ExbB"/>
    <property type="match status" value="1"/>
</dbReference>
<dbReference type="InterPro" id="IPR000540">
    <property type="entry name" value="Flag_MotA_CS"/>
</dbReference>
<evidence type="ECO:0000313" key="11">
    <source>
        <dbReference type="EMBL" id="GAU07973.1"/>
    </source>
</evidence>
<protein>
    <submittedName>
        <fullName evidence="11">Flagellar motor protein MotP</fullName>
    </submittedName>
</protein>
<evidence type="ECO:0000256" key="8">
    <source>
        <dbReference type="ARBA" id="ARBA00023136"/>
    </source>
</evidence>
<accession>A0A194AF64</accession>
<keyword evidence="12" id="KW-1185">Reference proteome</keyword>
<keyword evidence="11" id="KW-0969">Cilium</keyword>
<evidence type="ECO:0000256" key="2">
    <source>
        <dbReference type="ARBA" id="ARBA00008038"/>
    </source>
</evidence>
<comment type="subcellular location">
    <subcellularLocation>
        <location evidence="1">Cell membrane</location>
        <topology evidence="1">Multi-pass membrane protein</topology>
    </subcellularLocation>
</comment>